<keyword evidence="2" id="KW-1185">Reference proteome</keyword>
<dbReference type="AlphaFoldDB" id="A0A6I4TTG7"/>
<name>A0A6I4TTG7_9SPHN</name>
<sequence>MTAAALDTPIGLRRFFAADPAVGFASTTEARLSLTDKPALAAHLVRTATDGAWRLWLLSEGMDSNVFIPFDAELRFHTPEGQERIIAHIHPEKLQIFSIDIAELLADFPGQERMDYVITAKRADETGHFRVYTQGSIDLERLRLLRETVSGLFDGVETGRLACETPASLLPHQLNPSSYRECVLDHYPHRRTSGSVHDDFVRIEWRYDLQHHQRPQARIKIELAGPAIRIAPLVPDSPIGQTDPLEQQWHVTITGLGGSRSDASVDASAQPVLRIDGDWGSREMPLREAARPWPSDLTAQMTATRSAVRLTVLAQDGSKLQSLTVPVGSFRNAKRDIRKAALELALQVADPMTYCDPPSRIVLFHERIERQLPSM</sequence>
<dbReference type="Proteomes" id="UP000469430">
    <property type="component" value="Unassembled WGS sequence"/>
</dbReference>
<evidence type="ECO:0000313" key="1">
    <source>
        <dbReference type="EMBL" id="MXO99184.1"/>
    </source>
</evidence>
<comment type="caution">
    <text evidence="1">The sequence shown here is derived from an EMBL/GenBank/DDBJ whole genome shotgun (WGS) entry which is preliminary data.</text>
</comment>
<dbReference type="RefSeq" id="WP_161390931.1">
    <property type="nucleotide sequence ID" value="NZ_JBHSCP010000001.1"/>
</dbReference>
<proteinExistence type="predicted"/>
<evidence type="ECO:0000313" key="2">
    <source>
        <dbReference type="Proteomes" id="UP000469430"/>
    </source>
</evidence>
<gene>
    <name evidence="1" type="ORF">GRI97_09300</name>
</gene>
<dbReference type="EMBL" id="WTYJ01000002">
    <property type="protein sequence ID" value="MXO99184.1"/>
    <property type="molecule type" value="Genomic_DNA"/>
</dbReference>
<organism evidence="1 2">
    <name type="scientific">Croceibacterium xixiisoli</name>
    <dbReference type="NCBI Taxonomy" id="1476466"/>
    <lineage>
        <taxon>Bacteria</taxon>
        <taxon>Pseudomonadati</taxon>
        <taxon>Pseudomonadota</taxon>
        <taxon>Alphaproteobacteria</taxon>
        <taxon>Sphingomonadales</taxon>
        <taxon>Erythrobacteraceae</taxon>
        <taxon>Croceibacterium</taxon>
    </lineage>
</organism>
<reference evidence="1 2" key="1">
    <citation type="submission" date="2019-12" db="EMBL/GenBank/DDBJ databases">
        <title>Genomic-based taxomic classification of the family Erythrobacteraceae.</title>
        <authorList>
            <person name="Xu L."/>
        </authorList>
    </citation>
    <scope>NUCLEOTIDE SEQUENCE [LARGE SCALE GENOMIC DNA]</scope>
    <source>
        <strain evidence="1 2">S36</strain>
    </source>
</reference>
<protein>
    <submittedName>
        <fullName evidence="1">Uncharacterized protein</fullName>
    </submittedName>
</protein>
<accession>A0A6I4TTG7</accession>